<dbReference type="GO" id="GO:0030968">
    <property type="term" value="P:endoplasmic reticulum unfolded protein response"/>
    <property type="evidence" value="ECO:0007669"/>
    <property type="project" value="TreeGrafter"/>
</dbReference>
<accession>A0A081CP62</accession>
<dbReference type="AlphaFoldDB" id="A0A081CP62"/>
<organism evidence="2">
    <name type="scientific">Pseudozyma antarctica</name>
    <name type="common">Yeast</name>
    <name type="synonym">Candida antarctica</name>
    <dbReference type="NCBI Taxonomy" id="84753"/>
    <lineage>
        <taxon>Eukaryota</taxon>
        <taxon>Fungi</taxon>
        <taxon>Dikarya</taxon>
        <taxon>Basidiomycota</taxon>
        <taxon>Ustilaginomycotina</taxon>
        <taxon>Ustilaginomycetes</taxon>
        <taxon>Ustilaginales</taxon>
        <taxon>Ustilaginaceae</taxon>
        <taxon>Moesziomyces</taxon>
    </lineage>
</organism>
<feature type="compositionally biased region" description="Low complexity" evidence="1">
    <location>
        <begin position="674"/>
        <end position="703"/>
    </location>
</feature>
<dbReference type="PANTHER" id="PTHR38406">
    <property type="entry name" value="TRANSCRIPTIONAL REPRESSOR OPI1"/>
    <property type="match status" value="1"/>
</dbReference>
<proteinExistence type="predicted"/>
<feature type="compositionally biased region" description="Polar residues" evidence="1">
    <location>
        <begin position="47"/>
        <end position="64"/>
    </location>
</feature>
<name>A0A081CP62_PSEA2</name>
<protein>
    <submittedName>
        <fullName evidence="2">Opi1-domain-containing protein</fullName>
    </submittedName>
</protein>
<feature type="region of interest" description="Disordered" evidence="1">
    <location>
        <begin position="374"/>
        <end position="418"/>
    </location>
</feature>
<feature type="compositionally biased region" description="Polar residues" evidence="1">
    <location>
        <begin position="820"/>
        <end position="832"/>
    </location>
</feature>
<keyword evidence="3" id="KW-1185">Reference proteome</keyword>
<evidence type="ECO:0000313" key="2">
    <source>
        <dbReference type="EMBL" id="GAK68458.1"/>
    </source>
</evidence>
<dbReference type="GO" id="GO:0008654">
    <property type="term" value="P:phospholipid biosynthetic process"/>
    <property type="evidence" value="ECO:0007669"/>
    <property type="project" value="TreeGrafter"/>
</dbReference>
<feature type="compositionally biased region" description="Low complexity" evidence="1">
    <location>
        <begin position="374"/>
        <end position="389"/>
    </location>
</feature>
<dbReference type="Proteomes" id="UP000053758">
    <property type="component" value="Unassembled WGS sequence"/>
</dbReference>
<dbReference type="Pfam" id="PF08618">
    <property type="entry name" value="Opi1"/>
    <property type="match status" value="1"/>
</dbReference>
<feature type="region of interest" description="Disordered" evidence="1">
    <location>
        <begin position="114"/>
        <end position="202"/>
    </location>
</feature>
<feature type="compositionally biased region" description="Polar residues" evidence="1">
    <location>
        <begin position="133"/>
        <end position="148"/>
    </location>
</feature>
<feature type="compositionally biased region" description="Basic and acidic residues" evidence="1">
    <location>
        <begin position="10"/>
        <end position="22"/>
    </location>
</feature>
<feature type="compositionally biased region" description="Low complexity" evidence="1">
    <location>
        <begin position="149"/>
        <end position="172"/>
    </location>
</feature>
<reference evidence="2" key="1">
    <citation type="submission" date="2014-07" db="EMBL/GenBank/DDBJ databases">
        <title>Draft genome sequence of the yeast Pseudozyma antarctica JCM 10317 known as a producer of lipase B which used in a wide range of industrial applications.</title>
        <authorList>
            <person name="Morita T."/>
            <person name="Saika A."/>
            <person name="Koike H."/>
        </authorList>
    </citation>
    <scope>NUCLEOTIDE SEQUENCE</scope>
    <source>
        <strain evidence="2">JCM 10317</strain>
    </source>
</reference>
<feature type="compositionally biased region" description="Polar residues" evidence="1">
    <location>
        <begin position="735"/>
        <end position="745"/>
    </location>
</feature>
<dbReference type="EMBL" id="DF830169">
    <property type="protein sequence ID" value="GAK68458.1"/>
    <property type="molecule type" value="Genomic_DNA"/>
</dbReference>
<feature type="region of interest" description="Disordered" evidence="1">
    <location>
        <begin position="662"/>
        <end position="832"/>
    </location>
</feature>
<sequence>MEHTSASTLHGDDRWTAHRADADGAAAASAASTPAPTTPATPPADDLSSSQELPRAASSASPSNGLGIDAEDEDVRIAIMALGAMKSLDGSSNGFGAHSTSSSAISLPDAHKRSSKCKFSHTEPLPPHMPRLQLTNTTSPLSSTAPARTSSAISNSSVASTAISSPSSTPTTDLTQDSGADSPAGRMAGPARLGDLPPDLKLPAVIQDEDGNELEVDPEMMNDADFLRRVSHLPLVRGTLRAYELGKQRSKVVKYGAGLVESSVKSISRPVVSRLGASLGERGVEQLDDFACRQLDRLYPTAVASPTKEEKRTILDEVERKDQEEWQNMSTEEREKRRKAYTALQLEERERNLMANELRQRRGKGTDLEIETAHSSAIASGSASHASSGKQRAQDDTPMGDAAGDAADESKAKDARSGVVVRANAAQSLPFKNSRWGSMLVEAGATAGGLSAAMSEESMKSLKYCLQWLQYATAHIEHQITILRDLIVRLNHGELDMSGTAVQNLTHIKGDVVNTIRGVVDVIGKYAGSALPEPARNSVKAFILSLPARWATVNRSSAAGSPTGYFGSSPSSPSFSPAHISEGPQSPTHLSASARYRSGAGGPREQMQVAATAQAANRILTLAIESLDILRSVTVVFGESLDRADLWVERLRILGLQRKRAHEAQASEPPQIGPAPGSSSSLGAPQHWESARGSSMRSSRATSPGGDSDVSMDTSASTKRRRTRQTASGGFHMSRTPSAAASQGEVSEDDEALTETEKSKSPLLGGAATFSAGSAPAGNGSTPHHHHAHRRPGTRSRAGTGGKHYPMHPPTLPSPLHATFANSHSSRPESNA</sequence>
<feature type="compositionally biased region" description="Low complexity" evidence="1">
    <location>
        <begin position="561"/>
        <end position="577"/>
    </location>
</feature>
<gene>
    <name evidence="2" type="ORF">PAN0_102c6715</name>
</gene>
<feature type="compositionally biased region" description="Basic residues" evidence="1">
    <location>
        <begin position="783"/>
        <end position="794"/>
    </location>
</feature>
<dbReference type="GO" id="GO:0006357">
    <property type="term" value="P:regulation of transcription by RNA polymerase II"/>
    <property type="evidence" value="ECO:0007669"/>
    <property type="project" value="TreeGrafter"/>
</dbReference>
<dbReference type="GeneID" id="26307504"/>
<dbReference type="RefSeq" id="XP_014653341.1">
    <property type="nucleotide sequence ID" value="XM_014797855.1"/>
</dbReference>
<dbReference type="PANTHER" id="PTHR38406:SF1">
    <property type="entry name" value="TRANSCRIPTIONAL REPRESSOR OPI1"/>
    <property type="match status" value="1"/>
</dbReference>
<dbReference type="GO" id="GO:0005634">
    <property type="term" value="C:nucleus"/>
    <property type="evidence" value="ECO:0007669"/>
    <property type="project" value="TreeGrafter"/>
</dbReference>
<dbReference type="GO" id="GO:0005783">
    <property type="term" value="C:endoplasmic reticulum"/>
    <property type="evidence" value="ECO:0007669"/>
    <property type="project" value="TreeGrafter"/>
</dbReference>
<feature type="compositionally biased region" description="Low complexity" evidence="1">
    <location>
        <begin position="23"/>
        <end position="35"/>
    </location>
</feature>
<evidence type="ECO:0000256" key="1">
    <source>
        <dbReference type="SAM" id="MobiDB-lite"/>
    </source>
</evidence>
<dbReference type="InterPro" id="IPR013927">
    <property type="entry name" value="TF_Opi1_Ccg-8"/>
</dbReference>
<feature type="region of interest" description="Disordered" evidence="1">
    <location>
        <begin position="1"/>
        <end position="69"/>
    </location>
</feature>
<evidence type="ECO:0000313" key="3">
    <source>
        <dbReference type="Proteomes" id="UP000053758"/>
    </source>
</evidence>
<feature type="region of interest" description="Disordered" evidence="1">
    <location>
        <begin position="561"/>
        <end position="607"/>
    </location>
</feature>
<dbReference type="HOGENOM" id="CLU_018545_0_0_1"/>
<dbReference type="GO" id="GO:0003714">
    <property type="term" value="F:transcription corepressor activity"/>
    <property type="evidence" value="ECO:0007669"/>
    <property type="project" value="InterPro"/>
</dbReference>